<comment type="caution">
    <text evidence="2">The sequence shown here is derived from an EMBL/GenBank/DDBJ whole genome shotgun (WGS) entry which is preliminary data.</text>
</comment>
<keyword evidence="1" id="KW-1133">Transmembrane helix</keyword>
<dbReference type="STRING" id="990268.JCM19235_6154"/>
<keyword evidence="1" id="KW-0812">Transmembrane</keyword>
<name>A0A090RQQ7_9VIBR</name>
<dbReference type="EMBL" id="BBMR01000002">
    <property type="protein sequence ID" value="GAL17601.1"/>
    <property type="molecule type" value="Genomic_DNA"/>
</dbReference>
<evidence type="ECO:0000313" key="2">
    <source>
        <dbReference type="EMBL" id="GAL17601.1"/>
    </source>
</evidence>
<evidence type="ECO:0000256" key="1">
    <source>
        <dbReference type="SAM" id="Phobius"/>
    </source>
</evidence>
<gene>
    <name evidence="2" type="ORF">JCM19235_6154</name>
</gene>
<proteinExistence type="predicted"/>
<sequence length="48" mass="5701">MDIVLQQMHYCLTDDASNWLVIAISALLVVLWYERKRIKEAIKQDKTH</sequence>
<organism evidence="2 3">
    <name type="scientific">Vibrio maritimus</name>
    <dbReference type="NCBI Taxonomy" id="990268"/>
    <lineage>
        <taxon>Bacteria</taxon>
        <taxon>Pseudomonadati</taxon>
        <taxon>Pseudomonadota</taxon>
        <taxon>Gammaproteobacteria</taxon>
        <taxon>Vibrionales</taxon>
        <taxon>Vibrionaceae</taxon>
        <taxon>Vibrio</taxon>
    </lineage>
</organism>
<protein>
    <submittedName>
        <fullName evidence="2">Uncharacterized protein</fullName>
    </submittedName>
</protein>
<dbReference type="AlphaFoldDB" id="A0A090RQQ7"/>
<dbReference type="Proteomes" id="UP000029228">
    <property type="component" value="Unassembled WGS sequence"/>
</dbReference>
<feature type="transmembrane region" description="Helical" evidence="1">
    <location>
        <begin position="16"/>
        <end position="33"/>
    </location>
</feature>
<evidence type="ECO:0000313" key="3">
    <source>
        <dbReference type="Proteomes" id="UP000029228"/>
    </source>
</evidence>
<accession>A0A090RQQ7</accession>
<keyword evidence="3" id="KW-1185">Reference proteome</keyword>
<keyword evidence="1" id="KW-0472">Membrane</keyword>
<reference evidence="2 3" key="1">
    <citation type="submission" date="2014-09" db="EMBL/GenBank/DDBJ databases">
        <title>Vibrio maritimus JCM 19235. (C45) whole genome shotgun sequence.</title>
        <authorList>
            <person name="Sawabe T."/>
            <person name="Meirelles P."/>
            <person name="Nakanishi M."/>
            <person name="Sayaka M."/>
            <person name="Hattori M."/>
            <person name="Ohkuma M."/>
        </authorList>
    </citation>
    <scope>NUCLEOTIDE SEQUENCE [LARGE SCALE GENOMIC DNA]</scope>
    <source>
        <strain evidence="3">JCM19235</strain>
    </source>
</reference>